<keyword evidence="2" id="KW-0238">DNA-binding</keyword>
<dbReference type="Proteomes" id="UP000007257">
    <property type="component" value="Chromosome"/>
</dbReference>
<dbReference type="Gene3D" id="1.10.260.40">
    <property type="entry name" value="lambda repressor-like DNA-binding domains"/>
    <property type="match status" value="1"/>
</dbReference>
<protein>
    <submittedName>
        <fullName evidence="6">Helix-turn-helix domain-containing protein</fullName>
    </submittedName>
    <submittedName>
        <fullName evidence="5">Transcriptional regulator, XRE family</fullName>
    </submittedName>
</protein>
<evidence type="ECO:0000313" key="5">
    <source>
        <dbReference type="EMBL" id="ADW74987.1"/>
    </source>
</evidence>
<reference evidence="6 8" key="3">
    <citation type="submission" date="2024-09" db="EMBL/GenBank/DDBJ databases">
        <title>Genomes of Rahnella.</title>
        <authorList>
            <person name="Mnguni F.C."/>
            <person name="Shin G.Y."/>
            <person name="Coutinho T."/>
        </authorList>
    </citation>
    <scope>NUCLEOTIDE SEQUENCE [LARGE SCALE GENOMIC DNA]</scope>
    <source>
        <strain evidence="6 8">20WA0057</strain>
    </source>
</reference>
<dbReference type="GO" id="GO:0003677">
    <property type="term" value="F:DNA binding"/>
    <property type="evidence" value="ECO:0007669"/>
    <property type="project" value="UniProtKB-KW"/>
</dbReference>
<evidence type="ECO:0000313" key="8">
    <source>
        <dbReference type="Proteomes" id="UP001598201"/>
    </source>
</evidence>
<dbReference type="PANTHER" id="PTHR36511:SF3">
    <property type="entry name" value="ANTITOXIN HIGA-2"/>
    <property type="match status" value="1"/>
</dbReference>
<dbReference type="PROSITE" id="PS50943">
    <property type="entry name" value="HTH_CROC1"/>
    <property type="match status" value="1"/>
</dbReference>
<dbReference type="SMART" id="SM00530">
    <property type="entry name" value="HTH_XRE"/>
    <property type="match status" value="1"/>
</dbReference>
<dbReference type="EMBL" id="CP002505">
    <property type="protein sequence ID" value="ADW74987.1"/>
    <property type="molecule type" value="Genomic_DNA"/>
</dbReference>
<dbReference type="GeneID" id="95416022"/>
<dbReference type="InterPro" id="IPR052359">
    <property type="entry name" value="HTH-type_reg/antitoxin"/>
</dbReference>
<keyword evidence="3" id="KW-0804">Transcription</keyword>
<evidence type="ECO:0000313" key="7">
    <source>
        <dbReference type="Proteomes" id="UP000007257"/>
    </source>
</evidence>
<dbReference type="RefSeq" id="WP_013576680.1">
    <property type="nucleotide sequence ID" value="NC_015061.1"/>
</dbReference>
<dbReference type="PANTHER" id="PTHR36511">
    <property type="entry name" value="MERR FAMILY BACTERIAL REGULATORY PROTEIN"/>
    <property type="match status" value="1"/>
</dbReference>
<feature type="domain" description="HTH cro/C1-type" evidence="4">
    <location>
        <begin position="55"/>
        <end position="98"/>
    </location>
</feature>
<sequence length="110" mass="12614">MVDERLLKMQRMAQRFHDSSGVVTQTTMREINKIVDEAVQEERLKAFAESSAERIRALREKEKISQGVLARLINMSANSIQKWERDETKPTGAALILLMLIEEKGLQIIC</sequence>
<dbReference type="HOGENOM" id="CLU_144725_0_1_6"/>
<evidence type="ECO:0000259" key="4">
    <source>
        <dbReference type="PROSITE" id="PS50943"/>
    </source>
</evidence>
<dbReference type="KEGG" id="rah:Rahaq_3393"/>
<gene>
    <name evidence="5" type="ordered locus">Rahaq_3393</name>
    <name evidence="6" type="ORF">ACFPK4_12720</name>
</gene>
<evidence type="ECO:0000313" key="6">
    <source>
        <dbReference type="EMBL" id="MFD3224401.1"/>
    </source>
</evidence>
<name>A0A0H3FDY8_RAHSY</name>
<organism evidence="5 7">
    <name type="scientific">Rahnella sp. (strain Y9602)</name>
    <dbReference type="NCBI Taxonomy" id="2703885"/>
    <lineage>
        <taxon>Bacteria</taxon>
        <taxon>Pseudomonadati</taxon>
        <taxon>Pseudomonadota</taxon>
        <taxon>Gammaproteobacteria</taxon>
        <taxon>Enterobacterales</taxon>
        <taxon>Yersiniaceae</taxon>
        <taxon>Rahnella</taxon>
    </lineage>
</organism>
<dbReference type="eggNOG" id="COG2944">
    <property type="taxonomic scope" value="Bacteria"/>
</dbReference>
<reference evidence="5 7" key="2">
    <citation type="journal article" date="2012" name="J. Bacteriol.">
        <title>Complete Genome Sequence of Rahnella sp. Strain Y9602, a Gammaproteobacterium Isolate from Metal- and Radionuclide-Contaminated Soil.</title>
        <authorList>
            <person name="Martinez R.J."/>
            <person name="Bruce D."/>
            <person name="Detter C."/>
            <person name="Goodwin L.A."/>
            <person name="Han J."/>
            <person name="Han C.S."/>
            <person name="Held B."/>
            <person name="Land M.L."/>
            <person name="Mikhailova N."/>
            <person name="Nolan M."/>
            <person name="Pennacchio L."/>
            <person name="Pitluck S."/>
            <person name="Tapia R."/>
            <person name="Woyke T."/>
            <person name="Sobecky P.A."/>
        </authorList>
    </citation>
    <scope>NUCLEOTIDE SEQUENCE [LARGE SCALE GENOMIC DNA]</scope>
    <source>
        <strain evidence="5 7">Y9602</strain>
    </source>
</reference>
<proteinExistence type="predicted"/>
<dbReference type="SUPFAM" id="SSF47413">
    <property type="entry name" value="lambda repressor-like DNA-binding domains"/>
    <property type="match status" value="1"/>
</dbReference>
<dbReference type="EMBL" id="JBHUCJ010000027">
    <property type="protein sequence ID" value="MFD3224401.1"/>
    <property type="molecule type" value="Genomic_DNA"/>
</dbReference>
<dbReference type="InterPro" id="IPR001387">
    <property type="entry name" value="Cro/C1-type_HTH"/>
</dbReference>
<dbReference type="Proteomes" id="UP001598201">
    <property type="component" value="Unassembled WGS sequence"/>
</dbReference>
<dbReference type="OrthoDB" id="9799384at2"/>
<dbReference type="CDD" id="cd00093">
    <property type="entry name" value="HTH_XRE"/>
    <property type="match status" value="1"/>
</dbReference>
<evidence type="ECO:0000256" key="3">
    <source>
        <dbReference type="ARBA" id="ARBA00023163"/>
    </source>
</evidence>
<reference evidence="7" key="1">
    <citation type="submission" date="2011-01" db="EMBL/GenBank/DDBJ databases">
        <title>Complete sequence of chromosome of Rahnella sp. Y9602.</title>
        <authorList>
            <consortium name="US DOE Joint Genome Institute"/>
            <person name="Lucas S."/>
            <person name="Copeland A."/>
            <person name="Lapidus A."/>
            <person name="Cheng J.-F."/>
            <person name="Goodwin L."/>
            <person name="Pitluck S."/>
            <person name="Lu M."/>
            <person name="Detter J.C."/>
            <person name="Han C."/>
            <person name="Tapia R."/>
            <person name="Land M."/>
            <person name="Hauser L."/>
            <person name="Kyrpides N."/>
            <person name="Ivanova N."/>
            <person name="Ovchinnikova G."/>
            <person name="Pagani I."/>
            <person name="Sobecky P.A."/>
            <person name="Martinez R.J."/>
            <person name="Woyke T."/>
        </authorList>
    </citation>
    <scope>NUCLEOTIDE SEQUENCE [LARGE SCALE GENOMIC DNA]</scope>
    <source>
        <strain evidence="7">Y9602</strain>
    </source>
</reference>
<dbReference type="AlphaFoldDB" id="A0A0H3FDY8"/>
<dbReference type="Pfam" id="PF01381">
    <property type="entry name" value="HTH_3"/>
    <property type="match status" value="1"/>
</dbReference>
<dbReference type="InterPro" id="IPR010982">
    <property type="entry name" value="Lambda_DNA-bd_dom_sf"/>
</dbReference>
<evidence type="ECO:0000256" key="2">
    <source>
        <dbReference type="ARBA" id="ARBA00023125"/>
    </source>
</evidence>
<evidence type="ECO:0000256" key="1">
    <source>
        <dbReference type="ARBA" id="ARBA00023015"/>
    </source>
</evidence>
<keyword evidence="1" id="KW-0805">Transcription regulation</keyword>
<keyword evidence="8" id="KW-1185">Reference proteome</keyword>
<accession>A0A0H3FDY8</accession>